<protein>
    <recommendedName>
        <fullName evidence="4">Lon N-terminal domain-containing protein</fullName>
    </recommendedName>
</protein>
<feature type="signal peptide" evidence="1">
    <location>
        <begin position="1"/>
        <end position="33"/>
    </location>
</feature>
<keyword evidence="3" id="KW-1185">Reference proteome</keyword>
<dbReference type="EMBL" id="BDSP01000094">
    <property type="protein sequence ID" value="GAX15553.1"/>
    <property type="molecule type" value="Genomic_DNA"/>
</dbReference>
<dbReference type="InterPro" id="IPR015947">
    <property type="entry name" value="PUA-like_sf"/>
</dbReference>
<evidence type="ECO:0000256" key="1">
    <source>
        <dbReference type="SAM" id="SignalP"/>
    </source>
</evidence>
<dbReference type="Proteomes" id="UP000198406">
    <property type="component" value="Unassembled WGS sequence"/>
</dbReference>
<reference evidence="2 3" key="1">
    <citation type="journal article" date="2015" name="Plant Cell">
        <title>Oil accumulation by the oleaginous diatom Fistulifera solaris as revealed by the genome and transcriptome.</title>
        <authorList>
            <person name="Tanaka T."/>
            <person name="Maeda Y."/>
            <person name="Veluchamy A."/>
            <person name="Tanaka M."/>
            <person name="Abida H."/>
            <person name="Marechal E."/>
            <person name="Bowler C."/>
            <person name="Muto M."/>
            <person name="Sunaga Y."/>
            <person name="Tanaka M."/>
            <person name="Yoshino T."/>
            <person name="Taniguchi T."/>
            <person name="Fukuda Y."/>
            <person name="Nemoto M."/>
            <person name="Matsumoto M."/>
            <person name="Wong P.S."/>
            <person name="Aburatani S."/>
            <person name="Fujibuchi W."/>
        </authorList>
    </citation>
    <scope>NUCLEOTIDE SEQUENCE [LARGE SCALE GENOMIC DNA]</scope>
    <source>
        <strain evidence="2 3">JPCC DA0580</strain>
    </source>
</reference>
<dbReference type="Gene3D" id="2.30.130.40">
    <property type="entry name" value="LON domain-like"/>
    <property type="match status" value="1"/>
</dbReference>
<sequence length="384" mass="44259">MNRHNLSKDEPIPFRWFALTVLWLLCHTDVSTCFQPPTRMIRHRASSTLYYAFSLTSALESCIGDKDILPWINTTDNTDVDDDIDSSHCRTVPLYPLAACYLPTGQHQLRNIEPRNLKMANDLGINGRFCVVCSAVDTGRIAAVGTMFRILHMDPQTDPVSGQLLRILLTCEAEDLVNIRAIQNPKAAKWENRLQHSEEYLMATVCSRPNTTSNPQNNIQQLNQAILEDYNRVSHMYRDGTGAETLPPFTRERLEFVLPTRSAMDDNEASFWQMAQDWQTLCYTVREGHQIRLMSDRNELLIDAAIAKGGPLNLPVHVEDLLLEDRQKVQELEVVAQQQWLSLQLDPTMDFQVLLSLETYEERLQYFANMVHRERNRPKRKERC</sequence>
<accession>A0A1Z5JNE4</accession>
<dbReference type="SUPFAM" id="SSF88697">
    <property type="entry name" value="PUA domain-like"/>
    <property type="match status" value="1"/>
</dbReference>
<dbReference type="InParanoid" id="A0A1Z5JNE4"/>
<evidence type="ECO:0000313" key="2">
    <source>
        <dbReference type="EMBL" id="GAX15553.1"/>
    </source>
</evidence>
<organism evidence="2 3">
    <name type="scientific">Fistulifera solaris</name>
    <name type="common">Oleaginous diatom</name>
    <dbReference type="NCBI Taxonomy" id="1519565"/>
    <lineage>
        <taxon>Eukaryota</taxon>
        <taxon>Sar</taxon>
        <taxon>Stramenopiles</taxon>
        <taxon>Ochrophyta</taxon>
        <taxon>Bacillariophyta</taxon>
        <taxon>Bacillariophyceae</taxon>
        <taxon>Bacillariophycidae</taxon>
        <taxon>Naviculales</taxon>
        <taxon>Naviculaceae</taxon>
        <taxon>Fistulifera</taxon>
    </lineage>
</organism>
<dbReference type="OrthoDB" id="44614at2759"/>
<dbReference type="InterPro" id="IPR046336">
    <property type="entry name" value="Lon_prtase_N_sf"/>
</dbReference>
<evidence type="ECO:0000313" key="3">
    <source>
        <dbReference type="Proteomes" id="UP000198406"/>
    </source>
</evidence>
<name>A0A1Z5JNE4_FISSO</name>
<proteinExistence type="predicted"/>
<comment type="caution">
    <text evidence="2">The sequence shown here is derived from an EMBL/GenBank/DDBJ whole genome shotgun (WGS) entry which is preliminary data.</text>
</comment>
<keyword evidence="1" id="KW-0732">Signal</keyword>
<dbReference type="AlphaFoldDB" id="A0A1Z5JNE4"/>
<evidence type="ECO:0008006" key="4">
    <source>
        <dbReference type="Google" id="ProtNLM"/>
    </source>
</evidence>
<feature type="chain" id="PRO_5012871046" description="Lon N-terminal domain-containing protein" evidence="1">
    <location>
        <begin position="34"/>
        <end position="384"/>
    </location>
</feature>
<gene>
    <name evidence="2" type="ORF">FisN_6Hh149</name>
</gene>